<keyword evidence="2" id="KW-1185">Reference proteome</keyword>
<dbReference type="EMBL" id="LXQA010974421">
    <property type="protein sequence ID" value="MCI79476.1"/>
    <property type="molecule type" value="Genomic_DNA"/>
</dbReference>
<proteinExistence type="predicted"/>
<evidence type="ECO:0000313" key="1">
    <source>
        <dbReference type="EMBL" id="MCI79476.1"/>
    </source>
</evidence>
<dbReference type="AlphaFoldDB" id="A0A392UU19"/>
<accession>A0A392UU19</accession>
<evidence type="ECO:0000313" key="2">
    <source>
        <dbReference type="Proteomes" id="UP000265520"/>
    </source>
</evidence>
<reference evidence="1 2" key="1">
    <citation type="journal article" date="2018" name="Front. Plant Sci.">
        <title>Red Clover (Trifolium pratense) and Zigzag Clover (T. medium) - A Picture of Genomic Similarities and Differences.</title>
        <authorList>
            <person name="Dluhosova J."/>
            <person name="Istvanek J."/>
            <person name="Nedelnik J."/>
            <person name="Repkova J."/>
        </authorList>
    </citation>
    <scope>NUCLEOTIDE SEQUENCE [LARGE SCALE GENOMIC DNA]</scope>
    <source>
        <strain evidence="2">cv. 10/8</strain>
        <tissue evidence="1">Leaf</tissue>
    </source>
</reference>
<sequence length="65" mass="7621">ASNYPSQFHKMYLLLFIPRNGHKDLASSHHRIFRQLNKCHRTLFSPRSDQVRTPEETLAPTILGF</sequence>
<organism evidence="1 2">
    <name type="scientific">Trifolium medium</name>
    <dbReference type="NCBI Taxonomy" id="97028"/>
    <lineage>
        <taxon>Eukaryota</taxon>
        <taxon>Viridiplantae</taxon>
        <taxon>Streptophyta</taxon>
        <taxon>Embryophyta</taxon>
        <taxon>Tracheophyta</taxon>
        <taxon>Spermatophyta</taxon>
        <taxon>Magnoliopsida</taxon>
        <taxon>eudicotyledons</taxon>
        <taxon>Gunneridae</taxon>
        <taxon>Pentapetalae</taxon>
        <taxon>rosids</taxon>
        <taxon>fabids</taxon>
        <taxon>Fabales</taxon>
        <taxon>Fabaceae</taxon>
        <taxon>Papilionoideae</taxon>
        <taxon>50 kb inversion clade</taxon>
        <taxon>NPAAA clade</taxon>
        <taxon>Hologalegina</taxon>
        <taxon>IRL clade</taxon>
        <taxon>Trifolieae</taxon>
        <taxon>Trifolium</taxon>
    </lineage>
</organism>
<protein>
    <submittedName>
        <fullName evidence="1">Uncharacterized protein</fullName>
    </submittedName>
</protein>
<comment type="caution">
    <text evidence="1">The sequence shown here is derived from an EMBL/GenBank/DDBJ whole genome shotgun (WGS) entry which is preliminary data.</text>
</comment>
<name>A0A392UU19_9FABA</name>
<dbReference type="Proteomes" id="UP000265520">
    <property type="component" value="Unassembled WGS sequence"/>
</dbReference>
<feature type="non-terminal residue" evidence="1">
    <location>
        <position position="1"/>
    </location>
</feature>